<protein>
    <submittedName>
        <fullName evidence="1">Uncharacterized protein</fullName>
    </submittedName>
</protein>
<sequence>MNTLKRNLYRLFVGGVVMAPFLFLSGIAHGQSQNDINPAFDASSENMFYVNVNYDCSNVKIPPT</sequence>
<feature type="non-terminal residue" evidence="1">
    <location>
        <position position="64"/>
    </location>
</feature>
<evidence type="ECO:0000313" key="2">
    <source>
        <dbReference type="Proteomes" id="UP000754563"/>
    </source>
</evidence>
<organism evidence="1 2">
    <name type="scientific">Candidatus Dojkabacteria bacterium</name>
    <dbReference type="NCBI Taxonomy" id="2099670"/>
    <lineage>
        <taxon>Bacteria</taxon>
        <taxon>Candidatus Dojkabacteria</taxon>
    </lineage>
</organism>
<gene>
    <name evidence="1" type="ORF">KC717_05860</name>
</gene>
<comment type="caution">
    <text evidence="1">The sequence shown here is derived from an EMBL/GenBank/DDBJ whole genome shotgun (WGS) entry which is preliminary data.</text>
</comment>
<reference evidence="1" key="2">
    <citation type="journal article" date="2021" name="Microbiome">
        <title>Successional dynamics and alternative stable states in a saline activated sludge microbial community over 9 years.</title>
        <authorList>
            <person name="Wang Y."/>
            <person name="Ye J."/>
            <person name="Ju F."/>
            <person name="Liu L."/>
            <person name="Boyd J.A."/>
            <person name="Deng Y."/>
            <person name="Parks D.H."/>
            <person name="Jiang X."/>
            <person name="Yin X."/>
            <person name="Woodcroft B.J."/>
            <person name="Tyson G.W."/>
            <person name="Hugenholtz P."/>
            <person name="Polz M.F."/>
            <person name="Zhang T."/>
        </authorList>
    </citation>
    <scope>NUCLEOTIDE SEQUENCE</scope>
    <source>
        <strain evidence="1">HKST-UBA11</strain>
    </source>
</reference>
<dbReference type="Proteomes" id="UP000754563">
    <property type="component" value="Unassembled WGS sequence"/>
</dbReference>
<reference evidence="1" key="1">
    <citation type="submission" date="2020-04" db="EMBL/GenBank/DDBJ databases">
        <authorList>
            <person name="Zhang T."/>
        </authorList>
    </citation>
    <scope>NUCLEOTIDE SEQUENCE</scope>
    <source>
        <strain evidence="1">HKST-UBA11</strain>
    </source>
</reference>
<name>A0A955L964_9BACT</name>
<proteinExistence type="predicted"/>
<dbReference type="AlphaFoldDB" id="A0A955L964"/>
<accession>A0A955L964</accession>
<evidence type="ECO:0000313" key="1">
    <source>
        <dbReference type="EMBL" id="MCA9386146.1"/>
    </source>
</evidence>
<dbReference type="EMBL" id="JAGQLH010000085">
    <property type="protein sequence ID" value="MCA9386146.1"/>
    <property type="molecule type" value="Genomic_DNA"/>
</dbReference>